<proteinExistence type="predicted"/>
<gene>
    <name evidence="2" type="ORF">SUFG_00042</name>
</gene>
<dbReference type="GeneID" id="15012424"/>
<evidence type="ECO:0000256" key="1">
    <source>
        <dbReference type="SAM" id="MobiDB-lite"/>
    </source>
</evidence>
<feature type="region of interest" description="Disordered" evidence="1">
    <location>
        <begin position="1"/>
        <end position="23"/>
    </location>
</feature>
<dbReference type="KEGG" id="vg:15012424"/>
<organism evidence="2 3">
    <name type="scientific">Sulfitobacter phage phiCB2047-B</name>
    <dbReference type="NCBI Taxonomy" id="754046"/>
    <lineage>
        <taxon>Viruses</taxon>
        <taxon>Duplodnaviria</taxon>
        <taxon>Heunggongvirae</taxon>
        <taxon>Uroviricota</taxon>
        <taxon>Caudoviricetes</taxon>
        <taxon>Schitoviridae</taxon>
        <taxon>Rhodovirinae</taxon>
        <taxon>Raunefjordenvirus</taxon>
        <taxon>Raunefjordenvirus CB2047B</taxon>
    </lineage>
</organism>
<evidence type="ECO:0000313" key="3">
    <source>
        <dbReference type="Proteomes" id="UP000207593"/>
    </source>
</evidence>
<dbReference type="RefSeq" id="YP_007675825.1">
    <property type="nucleotide sequence ID" value="NC_020862.2"/>
</dbReference>
<evidence type="ECO:0000313" key="2">
    <source>
        <dbReference type="EMBL" id="AGH07409.1"/>
    </source>
</evidence>
<dbReference type="Proteomes" id="UP000207593">
    <property type="component" value="Segment"/>
</dbReference>
<dbReference type="EMBL" id="HQ317387">
    <property type="protein sequence ID" value="AGH07409.1"/>
    <property type="molecule type" value="Genomic_DNA"/>
</dbReference>
<name>M4PYH9_9CAUD</name>
<protein>
    <submittedName>
        <fullName evidence="2">Uncharacterized protein</fullName>
    </submittedName>
</protein>
<keyword evidence="3" id="KW-1185">Reference proteome</keyword>
<sequence length="218" mass="23101">MSALLFSSISSSRPNGDSVPEESILPSGMLPPVLWFSAENVNLDGSNNITSFINKGTSTAVTTATPSSSLATIGDLNGKPIVIIPETSNGGYTFTSVAGIKTGMGLATYGDGTRATFSSYDGYYSGSGNMELTGDSGKNNWYSGQPSNPIKNGIQSSDRVVLPLNRGTIGSRLTGGSSISSLFRDDFNSSRNWFGESGDILFLIMLLLTMNYWPYIIL</sequence>
<reference evidence="2 3" key="1">
    <citation type="journal article" date="2014" name="Genome Announc.">
        <title>Genome Sequence of the Sulfitobacter sp. Strain 2047-Infecting Lytic Phage {Phi}CB2047-B.</title>
        <authorList>
            <person name="Ankrah N.Y."/>
            <person name="Budinoff C.R."/>
            <person name="Wilson W.H."/>
            <person name="Wilhelm S.W."/>
            <person name="Buchan A."/>
        </authorList>
    </citation>
    <scope>NUCLEOTIDE SEQUENCE [LARGE SCALE GENOMIC DNA]</scope>
    <source>
        <strain evidence="3">phiCB2047-B</strain>
    </source>
</reference>
<accession>M4PYH9</accession>